<dbReference type="STRING" id="1838286.Verru16b_02471"/>
<name>A0A1D8AWW6_9BACT</name>
<dbReference type="AlphaFoldDB" id="A0A1D8AWW6"/>
<dbReference type="EMBL" id="CP016094">
    <property type="protein sequence ID" value="AOS45390.1"/>
    <property type="molecule type" value="Genomic_DNA"/>
</dbReference>
<evidence type="ECO:0000313" key="4">
    <source>
        <dbReference type="Proteomes" id="UP000095228"/>
    </source>
</evidence>
<dbReference type="CDD" id="cd03789">
    <property type="entry name" value="GT9_LPS_heptosyltransferase"/>
    <property type="match status" value="1"/>
</dbReference>
<dbReference type="Proteomes" id="UP000095228">
    <property type="component" value="Chromosome"/>
</dbReference>
<dbReference type="PANTHER" id="PTHR30160">
    <property type="entry name" value="TETRAACYLDISACCHARIDE 4'-KINASE-RELATED"/>
    <property type="match status" value="1"/>
</dbReference>
<proteinExistence type="predicted"/>
<reference evidence="3 4" key="1">
    <citation type="submission" date="2016-06" db="EMBL/GenBank/DDBJ databases">
        <title>Three novel species with peptidoglycan cell walls form the new genus Lacunisphaera gen. nov. in the family Opitutaceae of the verrucomicrobial subdivision 4.</title>
        <authorList>
            <person name="Rast P."/>
            <person name="Gloeckner I."/>
            <person name="Jogler M."/>
            <person name="Boedeker C."/>
            <person name="Jeske O."/>
            <person name="Wiegand S."/>
            <person name="Reinhardt R."/>
            <person name="Schumann P."/>
            <person name="Rohde M."/>
            <person name="Spring S."/>
            <person name="Gloeckner F.O."/>
            <person name="Jogler C."/>
        </authorList>
    </citation>
    <scope>NUCLEOTIDE SEQUENCE [LARGE SCALE GENOMIC DNA]</scope>
    <source>
        <strain evidence="3 4">IG16b</strain>
    </source>
</reference>
<evidence type="ECO:0000313" key="3">
    <source>
        <dbReference type="EMBL" id="AOS45390.1"/>
    </source>
</evidence>
<dbReference type="EC" id="2.-.-.-" evidence="3"/>
<evidence type="ECO:0000256" key="2">
    <source>
        <dbReference type="ARBA" id="ARBA00022679"/>
    </source>
</evidence>
<sequence>MPEMLIIMTSPLRDIVHGLQVAASIKAQKPEWRISWIVRDIFAPLVRASAAVEQVYVFQRHEGARGFLRTMREVRKREFDLVCDFQGLLRTGLMTKWARGRRKIGRPDAREAWGVFYHEKIKLPPAARQAHLLECMLQFCPAAGAEPRLTGPLRFRDLERLNLGFMDPRKGQRPILIFPDSGRDNKKWNGFSQLTALLIREGGRKVVWAGSHYLPCRESFPEGAFINLTGNTSLTSLPALLAKADWVISNDSGPMHLAAAMGLRTVGLFGPTDPQRFGPYPPKSPTNYTIQAPVGELTLLSAKEVYYLFTRIEHNLQKTPVRGVLAPA</sequence>
<organism evidence="3 4">
    <name type="scientific">Lacunisphaera limnophila</name>
    <dbReference type="NCBI Taxonomy" id="1838286"/>
    <lineage>
        <taxon>Bacteria</taxon>
        <taxon>Pseudomonadati</taxon>
        <taxon>Verrucomicrobiota</taxon>
        <taxon>Opitutia</taxon>
        <taxon>Opitutales</taxon>
        <taxon>Opitutaceae</taxon>
        <taxon>Lacunisphaera</taxon>
    </lineage>
</organism>
<keyword evidence="4" id="KW-1185">Reference proteome</keyword>
<dbReference type="OrthoDB" id="9797795at2"/>
<dbReference type="Pfam" id="PF01075">
    <property type="entry name" value="Glyco_transf_9"/>
    <property type="match status" value="1"/>
</dbReference>
<dbReference type="GO" id="GO:0009244">
    <property type="term" value="P:lipopolysaccharide core region biosynthetic process"/>
    <property type="evidence" value="ECO:0007669"/>
    <property type="project" value="TreeGrafter"/>
</dbReference>
<dbReference type="SUPFAM" id="SSF53756">
    <property type="entry name" value="UDP-Glycosyltransferase/glycogen phosphorylase"/>
    <property type="match status" value="1"/>
</dbReference>
<evidence type="ECO:0000256" key="1">
    <source>
        <dbReference type="ARBA" id="ARBA00022676"/>
    </source>
</evidence>
<gene>
    <name evidence="3" type="primary">rfaC</name>
    <name evidence="3" type="ORF">Verru16b_02471</name>
</gene>
<accession>A0A1D8AWW6</accession>
<dbReference type="InterPro" id="IPR002201">
    <property type="entry name" value="Glyco_trans_9"/>
</dbReference>
<protein>
    <submittedName>
        <fullName evidence="3">Lipopolysaccharide heptosyltransferase 1</fullName>
        <ecNumber evidence="3">2.-.-.-</ecNumber>
    </submittedName>
</protein>
<dbReference type="Gene3D" id="3.40.50.2000">
    <property type="entry name" value="Glycogen Phosphorylase B"/>
    <property type="match status" value="2"/>
</dbReference>
<dbReference type="RefSeq" id="WP_083270318.1">
    <property type="nucleotide sequence ID" value="NZ_CP016094.1"/>
</dbReference>
<keyword evidence="1" id="KW-0328">Glycosyltransferase</keyword>
<dbReference type="InterPro" id="IPR051199">
    <property type="entry name" value="LPS_LOS_Heptosyltrfase"/>
</dbReference>
<dbReference type="PATRIC" id="fig|1838286.3.peg.2482"/>
<keyword evidence="2 3" id="KW-0808">Transferase</keyword>
<dbReference type="GO" id="GO:0008713">
    <property type="term" value="F:ADP-heptose-lipopolysaccharide heptosyltransferase activity"/>
    <property type="evidence" value="ECO:0007669"/>
    <property type="project" value="TreeGrafter"/>
</dbReference>
<dbReference type="KEGG" id="obg:Verru16b_02471"/>
<dbReference type="GO" id="GO:0005829">
    <property type="term" value="C:cytosol"/>
    <property type="evidence" value="ECO:0007669"/>
    <property type="project" value="TreeGrafter"/>
</dbReference>